<comment type="caution">
    <text evidence="2">The sequence shown here is derived from an EMBL/GenBank/DDBJ whole genome shotgun (WGS) entry which is preliminary data.</text>
</comment>
<evidence type="ECO:0008006" key="4">
    <source>
        <dbReference type="Google" id="ProtNLM"/>
    </source>
</evidence>
<evidence type="ECO:0000313" key="3">
    <source>
        <dbReference type="Proteomes" id="UP001371305"/>
    </source>
</evidence>
<name>A0ABU9AVF0_9BACT</name>
<gene>
    <name evidence="2" type="ORF">WKV53_10865</name>
</gene>
<dbReference type="Proteomes" id="UP001371305">
    <property type="component" value="Unassembled WGS sequence"/>
</dbReference>
<evidence type="ECO:0000256" key="1">
    <source>
        <dbReference type="SAM" id="MobiDB-lite"/>
    </source>
</evidence>
<dbReference type="RefSeq" id="WP_341404604.1">
    <property type="nucleotide sequence ID" value="NZ_JBBUKT010000003.1"/>
</dbReference>
<evidence type="ECO:0000313" key="2">
    <source>
        <dbReference type="EMBL" id="MEK7951002.1"/>
    </source>
</evidence>
<protein>
    <recommendedName>
        <fullName evidence="4">DUF4384 domain-containing protein</fullName>
    </recommendedName>
</protein>
<feature type="region of interest" description="Disordered" evidence="1">
    <location>
        <begin position="195"/>
        <end position="219"/>
    </location>
</feature>
<keyword evidence="3" id="KW-1185">Reference proteome</keyword>
<dbReference type="EMBL" id="JBBUKT010000003">
    <property type="protein sequence ID" value="MEK7951002.1"/>
    <property type="molecule type" value="Genomic_DNA"/>
</dbReference>
<accession>A0ABU9AVF0</accession>
<organism evidence="2 3">
    <name type="scientific">Luteolibacter soli</name>
    <dbReference type="NCBI Taxonomy" id="3135280"/>
    <lineage>
        <taxon>Bacteria</taxon>
        <taxon>Pseudomonadati</taxon>
        <taxon>Verrucomicrobiota</taxon>
        <taxon>Verrucomicrobiia</taxon>
        <taxon>Verrucomicrobiales</taxon>
        <taxon>Verrucomicrobiaceae</taxon>
        <taxon>Luteolibacter</taxon>
    </lineage>
</organism>
<reference evidence="2 3" key="1">
    <citation type="submission" date="2024-04" db="EMBL/GenBank/DDBJ databases">
        <title>Luteolibacter sp. isolated from soil.</title>
        <authorList>
            <person name="An J."/>
        </authorList>
    </citation>
    <scope>NUCLEOTIDE SEQUENCE [LARGE SCALE GENOMIC DNA]</scope>
    <source>
        <strain evidence="2 3">Y139</strain>
    </source>
</reference>
<proteinExistence type="predicted"/>
<sequence length="219" mass="24728">MHIILRSLLFGMFVALSNAEEATKENTRGLPMMTWFHPTLEPGLAGMTLLCKVVSVSKGERYNSPYWDLRLRIEEPIFVHEHYKKRLEGIRFLDSGDFRKKRVGDQIIVFAGGEPYDGNDFLIPCWSGTNSDLGIALPSDDDSKSANDALLESLRDLGKNPRKLKAEDFTAFAVFCPKGVAEHFIMELRMKEMREDGTIESDNAKQDGEKEPATPSEKK</sequence>